<dbReference type="Gene3D" id="1.20.1250.20">
    <property type="entry name" value="MFS general substrate transporter like domains"/>
    <property type="match status" value="4"/>
</dbReference>
<dbReference type="AlphaFoldDB" id="A0A8H5H4W5"/>
<evidence type="ECO:0000256" key="1">
    <source>
        <dbReference type="ARBA" id="ARBA00004141"/>
    </source>
</evidence>
<evidence type="ECO:0000256" key="3">
    <source>
        <dbReference type="ARBA" id="ARBA00022692"/>
    </source>
</evidence>
<dbReference type="GO" id="GO:0022857">
    <property type="term" value="F:transmembrane transporter activity"/>
    <property type="evidence" value="ECO:0007669"/>
    <property type="project" value="InterPro"/>
</dbReference>
<feature type="transmembrane region" description="Helical" evidence="6">
    <location>
        <begin position="814"/>
        <end position="839"/>
    </location>
</feature>
<dbReference type="InterPro" id="IPR036259">
    <property type="entry name" value="MFS_trans_sf"/>
</dbReference>
<feature type="transmembrane region" description="Helical" evidence="6">
    <location>
        <begin position="175"/>
        <end position="197"/>
    </location>
</feature>
<dbReference type="OrthoDB" id="2985014at2759"/>
<organism evidence="7 8">
    <name type="scientific">Collybiopsis confluens</name>
    <dbReference type="NCBI Taxonomy" id="2823264"/>
    <lineage>
        <taxon>Eukaryota</taxon>
        <taxon>Fungi</taxon>
        <taxon>Dikarya</taxon>
        <taxon>Basidiomycota</taxon>
        <taxon>Agaricomycotina</taxon>
        <taxon>Agaricomycetes</taxon>
        <taxon>Agaricomycetidae</taxon>
        <taxon>Agaricales</taxon>
        <taxon>Marasmiineae</taxon>
        <taxon>Omphalotaceae</taxon>
        <taxon>Collybiopsis</taxon>
    </lineage>
</organism>
<feature type="transmembrane region" description="Helical" evidence="6">
    <location>
        <begin position="851"/>
        <end position="871"/>
    </location>
</feature>
<feature type="transmembrane region" description="Helical" evidence="6">
    <location>
        <begin position="971"/>
        <end position="993"/>
    </location>
</feature>
<dbReference type="GO" id="GO:0016020">
    <property type="term" value="C:membrane"/>
    <property type="evidence" value="ECO:0007669"/>
    <property type="project" value="UniProtKB-SubCell"/>
</dbReference>
<sequence length="1039" mass="114620">MSSSPQAQEKKLANESVVYYEHSSDHDRDSSKFANLDPVELRILEKKAVRRLDIVILPMISMFYFLSFLDRSNIGNARVAGLQKALGMTDHQYQICITILYVPYICAELPSNLLLRKIGPRYLMPSLLTAWGLVSSFAGLATVRAFLGLLEGPMFPGIVLYLSSFYTRDELAVRVAIFFSSASLSGAFSGLLAAAILKMDGLGGRPGWAYIFIIVSASSPYKKLCCLTLLLARRLARDNPSSSTNQDNFSFKEVIRSLKSPHVLLVFTVLYMVGTVLYGQALFLPSIVNQLGFSANKTQLLSVGPFAGGFFVTLLGAIWSDRTKCRAIPVMVISLAGTAGFSIYLSMSSGRNSKQHKLISSKDSTDKFTRYGSLFLTVPGVYAVIPPLAAWVSNNSEPHYRRATSIALGFIATNLGGITSTWLFPTKDAPNYRRTTIINLTFCILILVGTAINAVVLHFKNKEKITKRDEILAPYHLELDDDKGTNAARAWVGIVVAGGEVVFTKEVFLFCFTFLPQEKKLVDESVYEQASEDGSTSKLASLDPVELQILERKAVRRLDVVILPMISMFYLLSFLDRANIGNARVAGLQKNLGMTDHQYQICITVLYVPYILAEIPANLLLRKIGPRYLMPSLLTAWGTMVALQGLVSSFAGLATVRAFLGLVEGPMFPGMFSLSLFQQAQPSAPSLHKLSGWLFSSQRLRHVLFFDFHDGVDLIVLQLSGAFSGLLAAAIVKMDGLGGRPGWAYIFIEGAFSVLMGILGFFIIPSTPQEVKFMSLEMKELLARRLARDNPTLRNNQDDFSFKEVARSLKSPHVLLLFAVFYGIGTVLYGQALFLPSIVNQLGFSPNKTQLLSVGPFAGGFFVTLLGAIWSDRMESRAIPSMVISLLGVIGFSIYLTTTAKFTRYGSLFFTVPGVYAAVPPLSAWMSNNSEPHYRRATSIALGFVGTNCGGIMSTWLFPTKDAPNYRRTTIINLSFSIMILVGSGINAVLLHFKNKEKIKKRDEILAPYHLELDDDKGTNAARAWVELGDRHPDFKYTL</sequence>
<evidence type="ECO:0000256" key="6">
    <source>
        <dbReference type="SAM" id="Phobius"/>
    </source>
</evidence>
<dbReference type="Pfam" id="PF07690">
    <property type="entry name" value="MFS_1"/>
    <property type="match status" value="3"/>
</dbReference>
<name>A0A8H5H4W5_9AGAR</name>
<feature type="transmembrane region" description="Helical" evidence="6">
    <location>
        <begin position="560"/>
        <end position="578"/>
    </location>
</feature>
<evidence type="ECO:0000256" key="5">
    <source>
        <dbReference type="ARBA" id="ARBA00023136"/>
    </source>
</evidence>
<feature type="transmembrane region" description="Helical" evidence="6">
    <location>
        <begin position="436"/>
        <end position="459"/>
    </location>
</feature>
<feature type="transmembrane region" description="Helical" evidence="6">
    <location>
        <begin position="371"/>
        <end position="392"/>
    </location>
</feature>
<feature type="transmembrane region" description="Helical" evidence="6">
    <location>
        <begin position="300"/>
        <end position="320"/>
    </location>
</feature>
<dbReference type="EMBL" id="JAACJN010000086">
    <property type="protein sequence ID" value="KAF5377026.1"/>
    <property type="molecule type" value="Genomic_DNA"/>
</dbReference>
<dbReference type="Proteomes" id="UP000518752">
    <property type="component" value="Unassembled WGS sequence"/>
</dbReference>
<evidence type="ECO:0008006" key="9">
    <source>
        <dbReference type="Google" id="ProtNLM"/>
    </source>
</evidence>
<keyword evidence="4 6" id="KW-1133">Transmembrane helix</keyword>
<feature type="transmembrane region" description="Helical" evidence="6">
    <location>
        <begin position="902"/>
        <end position="919"/>
    </location>
</feature>
<evidence type="ECO:0000256" key="4">
    <source>
        <dbReference type="ARBA" id="ARBA00022989"/>
    </source>
</evidence>
<keyword evidence="5 6" id="KW-0472">Membrane</keyword>
<evidence type="ECO:0000313" key="8">
    <source>
        <dbReference type="Proteomes" id="UP000518752"/>
    </source>
</evidence>
<comment type="caution">
    <text evidence="7">The sequence shown here is derived from an EMBL/GenBank/DDBJ whole genome shotgun (WGS) entry which is preliminary data.</text>
</comment>
<evidence type="ECO:0000313" key="7">
    <source>
        <dbReference type="EMBL" id="KAF5377026.1"/>
    </source>
</evidence>
<protein>
    <recommendedName>
        <fullName evidence="9">Major facilitator superfamily (MFS) profile domain-containing protein</fullName>
    </recommendedName>
</protein>
<feature type="transmembrane region" description="Helical" evidence="6">
    <location>
        <begin position="327"/>
        <end position="347"/>
    </location>
</feature>
<dbReference type="FunFam" id="1.20.1250.20:FF:000013">
    <property type="entry name" value="MFS general substrate transporter"/>
    <property type="match status" value="2"/>
</dbReference>
<feature type="transmembrane region" description="Helical" evidence="6">
    <location>
        <begin position="633"/>
        <end position="652"/>
    </location>
</feature>
<dbReference type="SUPFAM" id="SSF103473">
    <property type="entry name" value="MFS general substrate transporter"/>
    <property type="match status" value="2"/>
</dbReference>
<feature type="transmembrane region" description="Helical" evidence="6">
    <location>
        <begin position="52"/>
        <end position="69"/>
    </location>
</feature>
<feature type="transmembrane region" description="Helical" evidence="6">
    <location>
        <begin position="209"/>
        <end position="232"/>
    </location>
</feature>
<feature type="transmembrane region" description="Helical" evidence="6">
    <location>
        <begin position="404"/>
        <end position="424"/>
    </location>
</feature>
<evidence type="ECO:0000256" key="2">
    <source>
        <dbReference type="ARBA" id="ARBA00022448"/>
    </source>
</evidence>
<keyword evidence="2" id="KW-0813">Transport</keyword>
<accession>A0A8H5H4W5</accession>
<feature type="transmembrane region" description="Helical" evidence="6">
    <location>
        <begin position="878"/>
        <end position="896"/>
    </location>
</feature>
<dbReference type="InterPro" id="IPR011701">
    <property type="entry name" value="MFS"/>
</dbReference>
<feature type="transmembrane region" description="Helical" evidence="6">
    <location>
        <begin position="263"/>
        <end position="288"/>
    </location>
</feature>
<dbReference type="PANTHER" id="PTHR43791:SF85">
    <property type="entry name" value="TRANSPORTER, PUTATIVE (AFU_ORTHOLOGUE AFUA_6G00710)-RELATED"/>
    <property type="match status" value="1"/>
</dbReference>
<keyword evidence="3 6" id="KW-0812">Transmembrane</keyword>
<proteinExistence type="predicted"/>
<reference evidence="7 8" key="1">
    <citation type="journal article" date="2020" name="ISME J.">
        <title>Uncovering the hidden diversity of litter-decomposition mechanisms in mushroom-forming fungi.</title>
        <authorList>
            <person name="Floudas D."/>
            <person name="Bentzer J."/>
            <person name="Ahren D."/>
            <person name="Johansson T."/>
            <person name="Persson P."/>
            <person name="Tunlid A."/>
        </authorList>
    </citation>
    <scope>NUCLEOTIDE SEQUENCE [LARGE SCALE GENOMIC DNA]</scope>
    <source>
        <strain evidence="7 8">CBS 406.79</strain>
    </source>
</reference>
<feature type="transmembrane region" description="Helical" evidence="6">
    <location>
        <begin position="598"/>
        <end position="621"/>
    </location>
</feature>
<gene>
    <name evidence="7" type="ORF">D9757_007750</name>
</gene>
<feature type="transmembrane region" description="Helical" evidence="6">
    <location>
        <begin position="743"/>
        <end position="764"/>
    </location>
</feature>
<keyword evidence="8" id="KW-1185">Reference proteome</keyword>
<comment type="subcellular location">
    <subcellularLocation>
        <location evidence="1">Membrane</location>
        <topology evidence="1">Multi-pass membrane protein</topology>
    </subcellularLocation>
</comment>
<feature type="transmembrane region" description="Helical" evidence="6">
    <location>
        <begin position="940"/>
        <end position="959"/>
    </location>
</feature>
<feature type="transmembrane region" description="Helical" evidence="6">
    <location>
        <begin position="146"/>
        <end position="163"/>
    </location>
</feature>
<dbReference type="PANTHER" id="PTHR43791">
    <property type="entry name" value="PERMEASE-RELATED"/>
    <property type="match status" value="1"/>
</dbReference>